<name>A0A1Y2BT96_9FUNG</name>
<evidence type="ECO:0000256" key="1">
    <source>
        <dbReference type="SAM" id="MobiDB-lite"/>
    </source>
</evidence>
<feature type="compositionally biased region" description="Pro residues" evidence="1">
    <location>
        <begin position="105"/>
        <end position="133"/>
    </location>
</feature>
<accession>A0A1Y2BT96</accession>
<evidence type="ECO:0000313" key="3">
    <source>
        <dbReference type="Proteomes" id="UP000193642"/>
    </source>
</evidence>
<keyword evidence="3" id="KW-1185">Reference proteome</keyword>
<reference evidence="2 3" key="1">
    <citation type="submission" date="2016-07" db="EMBL/GenBank/DDBJ databases">
        <title>Pervasive Adenine N6-methylation of Active Genes in Fungi.</title>
        <authorList>
            <consortium name="DOE Joint Genome Institute"/>
            <person name="Mondo S.J."/>
            <person name="Dannebaum R.O."/>
            <person name="Kuo R.C."/>
            <person name="Labutti K."/>
            <person name="Haridas S."/>
            <person name="Kuo A."/>
            <person name="Salamov A."/>
            <person name="Ahrendt S.R."/>
            <person name="Lipzen A."/>
            <person name="Sullivan W."/>
            <person name="Andreopoulos W.B."/>
            <person name="Clum A."/>
            <person name="Lindquist E."/>
            <person name="Daum C."/>
            <person name="Ramamoorthy G.K."/>
            <person name="Gryganskyi A."/>
            <person name="Culley D."/>
            <person name="Magnuson J.K."/>
            <person name="James T.Y."/>
            <person name="O'Malley M.A."/>
            <person name="Stajich J.E."/>
            <person name="Spatafora J.W."/>
            <person name="Visel A."/>
            <person name="Grigoriev I.V."/>
        </authorList>
    </citation>
    <scope>NUCLEOTIDE SEQUENCE [LARGE SCALE GENOMIC DNA]</scope>
    <source>
        <strain evidence="2 3">JEL800</strain>
    </source>
</reference>
<comment type="caution">
    <text evidence="2">The sequence shown here is derived from an EMBL/GenBank/DDBJ whole genome shotgun (WGS) entry which is preliminary data.</text>
</comment>
<gene>
    <name evidence="2" type="ORF">BCR33DRAFT_789375</name>
</gene>
<sequence>MAAAPPAPYLAPDFTTTRINGILLSPANVAFVDFVIAEAGIVNQANGPWLLANKQHAIQQHIHESIANNGAGADGTFSFMCIPQSGSIVPMAAFIQAQQQQPPIALAPPVPPAPPIAPPPIQQQPPLPPPPDLPTVGATSTTPPTQAEGKYPIGLEFAMGRTSSPRVNSGRSENVCINGWIGSDSLPCTHAGDKLPTLHSASMSKLDLLPVVVSDSNTVYWCPAVTHTQGLLFLLGTLLGAPILSSSAQLLSSHPCPAELNPATAVESPTSSIIADTSS</sequence>
<evidence type="ECO:0000313" key="2">
    <source>
        <dbReference type="EMBL" id="ORY37963.1"/>
    </source>
</evidence>
<dbReference type="AlphaFoldDB" id="A0A1Y2BT96"/>
<feature type="region of interest" description="Disordered" evidence="1">
    <location>
        <begin position="104"/>
        <end position="149"/>
    </location>
</feature>
<dbReference type="Proteomes" id="UP000193642">
    <property type="component" value="Unassembled WGS sequence"/>
</dbReference>
<protein>
    <submittedName>
        <fullName evidence="2">Uncharacterized protein</fullName>
    </submittedName>
</protein>
<proteinExistence type="predicted"/>
<dbReference type="EMBL" id="MCGO01000047">
    <property type="protein sequence ID" value="ORY37963.1"/>
    <property type="molecule type" value="Genomic_DNA"/>
</dbReference>
<organism evidence="2 3">
    <name type="scientific">Rhizoclosmatium globosum</name>
    <dbReference type="NCBI Taxonomy" id="329046"/>
    <lineage>
        <taxon>Eukaryota</taxon>
        <taxon>Fungi</taxon>
        <taxon>Fungi incertae sedis</taxon>
        <taxon>Chytridiomycota</taxon>
        <taxon>Chytridiomycota incertae sedis</taxon>
        <taxon>Chytridiomycetes</taxon>
        <taxon>Chytridiales</taxon>
        <taxon>Chytriomycetaceae</taxon>
        <taxon>Rhizoclosmatium</taxon>
    </lineage>
</organism>